<evidence type="ECO:0000256" key="9">
    <source>
        <dbReference type="PIRSR" id="PIRSR601580-3"/>
    </source>
</evidence>
<keyword evidence="10" id="KW-0732">Signal</keyword>
<dbReference type="InterPro" id="IPR013320">
    <property type="entry name" value="ConA-like_dom_sf"/>
</dbReference>
<keyword evidence="3 10" id="KW-0812">Transmembrane</keyword>
<feature type="region of interest" description="Disordered" evidence="11">
    <location>
        <begin position="497"/>
        <end position="576"/>
    </location>
</feature>
<dbReference type="OrthoDB" id="1938156at2759"/>
<dbReference type="PANTHER" id="PTHR11073">
    <property type="entry name" value="CALRETICULIN AND CALNEXIN"/>
    <property type="match status" value="1"/>
</dbReference>
<dbReference type="RefSeq" id="XP_026747462.1">
    <property type="nucleotide sequence ID" value="XM_026891661.1"/>
</dbReference>
<keyword evidence="12" id="KW-1185">Reference proteome</keyword>
<dbReference type="Gene3D" id="2.10.250.10">
    <property type="entry name" value="Calreticulin/calnexin, P domain"/>
    <property type="match status" value="1"/>
</dbReference>
<feature type="chain" id="PRO_5029036052" evidence="10">
    <location>
        <begin position="27"/>
        <end position="576"/>
    </location>
</feature>
<feature type="region of interest" description="Disordered" evidence="11">
    <location>
        <begin position="253"/>
        <end position="334"/>
    </location>
</feature>
<dbReference type="GO" id="GO:0006457">
    <property type="term" value="P:protein folding"/>
    <property type="evidence" value="ECO:0007669"/>
    <property type="project" value="InterPro"/>
</dbReference>
<dbReference type="SUPFAM" id="SSF63887">
    <property type="entry name" value="P-domain of calnexin/calreticulin"/>
    <property type="match status" value="1"/>
</dbReference>
<dbReference type="GeneID" id="113508548"/>
<dbReference type="GO" id="GO:0051082">
    <property type="term" value="F:unfolded protein binding"/>
    <property type="evidence" value="ECO:0007669"/>
    <property type="project" value="InterPro"/>
</dbReference>
<dbReference type="PROSITE" id="PS00804">
    <property type="entry name" value="CALRETICULIN_2"/>
    <property type="match status" value="1"/>
</dbReference>
<dbReference type="PRINTS" id="PR00626">
    <property type="entry name" value="CALRETICULIN"/>
</dbReference>
<feature type="compositionally biased region" description="Basic and acidic residues" evidence="11">
    <location>
        <begin position="271"/>
        <end position="285"/>
    </location>
</feature>
<dbReference type="CTD" id="44643"/>
<name>A0A7E5X4Y7_TRINI</name>
<evidence type="ECO:0000256" key="10">
    <source>
        <dbReference type="RuleBase" id="RU362126"/>
    </source>
</evidence>
<dbReference type="GO" id="GO:0005789">
    <property type="term" value="C:endoplasmic reticulum membrane"/>
    <property type="evidence" value="ECO:0007669"/>
    <property type="project" value="UniProtKB-SubCell"/>
</dbReference>
<feature type="compositionally biased region" description="Basic and acidic residues" evidence="11">
    <location>
        <begin position="527"/>
        <end position="536"/>
    </location>
</feature>
<evidence type="ECO:0000256" key="1">
    <source>
        <dbReference type="ARBA" id="ARBA00004115"/>
    </source>
</evidence>
<feature type="signal peptide" evidence="10">
    <location>
        <begin position="1"/>
        <end position="26"/>
    </location>
</feature>
<dbReference type="InterPro" id="IPR018124">
    <property type="entry name" value="Calret/calnex_CS"/>
</dbReference>
<evidence type="ECO:0000313" key="13">
    <source>
        <dbReference type="RefSeq" id="XP_026747462.1"/>
    </source>
</evidence>
<proteinExistence type="inferred from homology"/>
<feature type="transmembrane region" description="Helical" evidence="10">
    <location>
        <begin position="473"/>
        <end position="494"/>
    </location>
</feature>
<dbReference type="GO" id="GO:0005509">
    <property type="term" value="F:calcium ion binding"/>
    <property type="evidence" value="ECO:0007669"/>
    <property type="project" value="InterPro"/>
</dbReference>
<evidence type="ECO:0000256" key="11">
    <source>
        <dbReference type="SAM" id="MobiDB-lite"/>
    </source>
</evidence>
<evidence type="ECO:0000256" key="6">
    <source>
        <dbReference type="ARBA" id="ARBA00023136"/>
    </source>
</evidence>
<keyword evidence="6 10" id="KW-0472">Membrane</keyword>
<evidence type="ECO:0000256" key="3">
    <source>
        <dbReference type="ARBA" id="ARBA00022692"/>
    </source>
</evidence>
<accession>A0A7E5X4Y7</accession>
<protein>
    <submittedName>
        <fullName evidence="13">Calnexin</fullName>
    </submittedName>
</protein>
<keyword evidence="5 10" id="KW-1133">Transmembrane helix</keyword>
<dbReference type="InterPro" id="IPR009033">
    <property type="entry name" value="Calreticulin/calnexin_P_dom_sf"/>
</dbReference>
<evidence type="ECO:0000313" key="12">
    <source>
        <dbReference type="Proteomes" id="UP000322000"/>
    </source>
</evidence>
<feature type="compositionally biased region" description="Acidic residues" evidence="11">
    <location>
        <begin position="314"/>
        <end position="323"/>
    </location>
</feature>
<dbReference type="AlphaFoldDB" id="A0A7E5X4Y7"/>
<feature type="compositionally biased region" description="Basic and acidic residues" evidence="11">
    <location>
        <begin position="498"/>
        <end position="519"/>
    </location>
</feature>
<comment type="similarity">
    <text evidence="2 10">Belongs to the calreticulin family.</text>
</comment>
<dbReference type="FunCoup" id="A0A7E5X4Y7">
    <property type="interactions" value="1310"/>
</dbReference>
<dbReference type="GO" id="GO:0036503">
    <property type="term" value="P:ERAD pathway"/>
    <property type="evidence" value="ECO:0007669"/>
    <property type="project" value="TreeGrafter"/>
</dbReference>
<evidence type="ECO:0000256" key="2">
    <source>
        <dbReference type="ARBA" id="ARBA00010983"/>
    </source>
</evidence>
<dbReference type="Pfam" id="PF00262">
    <property type="entry name" value="Calreticulin"/>
    <property type="match status" value="1"/>
</dbReference>
<dbReference type="InParanoid" id="A0A7E5X4Y7"/>
<sequence length="576" mass="64759">MALLSRKLYLLGALLVLVSAAGVVQAENDEGDDEATVEVVEEDEKYHSPQISPEKVYLAEHFDDESAFKKKWVKSEAKKQGVDENIAKYDGKWEIQAPSRKIFKDDLGLVLTTEAKHAAISTLLDRPFEFIDKPFVVQYEVTMQEGQNCGGAYIKLLSRGTNTKADLRKFYDQTPYTIMFGPDKCGNDNKLHFIFRHKNPKNGTIEEKHSKKPTQRLDDIYKDKEPHLYTLIVRPDNTFSILVDNKEVNAGSLLEDFTPPVNPPEEIDDPNDTKPEDWDEREKIVDPSATKPEDWDETAPAQIVDPNAVKPDGWLDDEPETIPDPEAKKPSDWDEEMDGEWEAPLVDNPLCAAAPGCGAWQPPAIPNPNYKGIWRAPLIANPNYKGKWTPRRIPNPHYFKDDLPYRMTPIHAVGFELWSMSPALLFDNLIITDDVAVAEHWAQITFMQKRAKISRDSDSVFDRAIKFAGENPWVYALVIVVTFIFVGIVAYVCCGPKSESESDPKKTDAVGEDDPHLSEAEDEPRDDSDRPSKADLEGPAPDTEQADIVTSTDDSAPLVDTEGAGDGQRKRKPRKE</sequence>
<dbReference type="Gene3D" id="2.60.120.200">
    <property type="match status" value="1"/>
</dbReference>
<keyword evidence="7 10" id="KW-0143">Chaperone</keyword>
<dbReference type="FunFam" id="2.10.250.10:FF:000001">
    <property type="entry name" value="Calnexin homolog"/>
    <property type="match status" value="1"/>
</dbReference>
<dbReference type="Proteomes" id="UP000322000">
    <property type="component" value="Chromosome 2"/>
</dbReference>
<evidence type="ECO:0000256" key="5">
    <source>
        <dbReference type="ARBA" id="ARBA00022989"/>
    </source>
</evidence>
<dbReference type="PANTHER" id="PTHR11073:SF1">
    <property type="entry name" value="CALNEXIN 14D-RELATED"/>
    <property type="match status" value="1"/>
</dbReference>
<comment type="subcellular location">
    <subcellularLocation>
        <location evidence="1">Endoplasmic reticulum membrane</location>
        <topology evidence="1">Single-pass type I membrane protein</topology>
    </subcellularLocation>
</comment>
<evidence type="ECO:0000256" key="7">
    <source>
        <dbReference type="ARBA" id="ARBA00023186"/>
    </source>
</evidence>
<dbReference type="FunFam" id="2.60.120.200:FF:000011">
    <property type="entry name" value="Probable calnexin"/>
    <property type="match status" value="1"/>
</dbReference>
<feature type="disulfide bond" evidence="9">
    <location>
        <begin position="149"/>
        <end position="185"/>
    </location>
</feature>
<keyword evidence="4 10" id="KW-0256">Endoplasmic reticulum</keyword>
<evidence type="ECO:0000256" key="8">
    <source>
        <dbReference type="ARBA" id="ARBA00053392"/>
    </source>
</evidence>
<comment type="function">
    <text evidence="8">Calcium-binding protein that interacts with newly synthesized monoglucosylated glycoproteins in the endoplasmic reticulum. It may act in assisting protein assembly and/or in the retention within the ER of unassembled protein subunits. It seems to play a major role in the quality control apparatus of the ER by the retention of incorrectly folded proteins. Required for embryogenesis and larval development under heat and ER stress conditions. May be important for germ cell development. Involved in neuronal necrotic cell death.</text>
</comment>
<dbReference type="SUPFAM" id="SSF49899">
    <property type="entry name" value="Concanavalin A-like lectins/glucanases"/>
    <property type="match status" value="1"/>
</dbReference>
<organism evidence="12 13">
    <name type="scientific">Trichoplusia ni</name>
    <name type="common">Cabbage looper</name>
    <dbReference type="NCBI Taxonomy" id="7111"/>
    <lineage>
        <taxon>Eukaryota</taxon>
        <taxon>Metazoa</taxon>
        <taxon>Ecdysozoa</taxon>
        <taxon>Arthropoda</taxon>
        <taxon>Hexapoda</taxon>
        <taxon>Insecta</taxon>
        <taxon>Pterygota</taxon>
        <taxon>Neoptera</taxon>
        <taxon>Endopterygota</taxon>
        <taxon>Lepidoptera</taxon>
        <taxon>Glossata</taxon>
        <taxon>Ditrysia</taxon>
        <taxon>Noctuoidea</taxon>
        <taxon>Noctuidae</taxon>
        <taxon>Plusiinae</taxon>
        <taxon>Trichoplusia</taxon>
    </lineage>
</organism>
<dbReference type="KEGG" id="tnl:113508548"/>
<evidence type="ECO:0000256" key="4">
    <source>
        <dbReference type="ARBA" id="ARBA00022824"/>
    </source>
</evidence>
<dbReference type="InterPro" id="IPR001580">
    <property type="entry name" value="Calret/calnex"/>
</dbReference>
<gene>
    <name evidence="13" type="primary">LOC113508548</name>
</gene>
<keyword evidence="9" id="KW-1015">Disulfide bond</keyword>
<reference evidence="13" key="1">
    <citation type="submission" date="2025-08" db="UniProtKB">
        <authorList>
            <consortium name="RefSeq"/>
        </authorList>
    </citation>
    <scope>IDENTIFICATION</scope>
</reference>